<feature type="domain" description="S-adenosyl-L-homocysteine hydrolase NAD binding" evidence="6">
    <location>
        <begin position="268"/>
        <end position="431"/>
    </location>
</feature>
<dbReference type="Gene3D" id="3.40.50.1480">
    <property type="entry name" value="Adenosylhomocysteinase-like"/>
    <property type="match status" value="1"/>
</dbReference>
<gene>
    <name evidence="7" type="ORF">EJ419_00595</name>
</gene>
<organism evidence="7 8">
    <name type="scientific">Alloscardovia theropitheci</name>
    <dbReference type="NCBI Taxonomy" id="2496842"/>
    <lineage>
        <taxon>Bacteria</taxon>
        <taxon>Bacillati</taxon>
        <taxon>Actinomycetota</taxon>
        <taxon>Actinomycetes</taxon>
        <taxon>Bifidobacteriales</taxon>
        <taxon>Bifidobacteriaceae</taxon>
        <taxon>Alloscardovia</taxon>
    </lineage>
</organism>
<dbReference type="NCBIfam" id="NF004005">
    <property type="entry name" value="PRK05476.2-3"/>
    <property type="match status" value="1"/>
</dbReference>
<proteinExistence type="inferred from homology"/>
<dbReference type="Gene3D" id="3.40.50.720">
    <property type="entry name" value="NAD(P)-binding Rossmann-like Domain"/>
    <property type="match status" value="1"/>
</dbReference>
<comment type="caution">
    <text evidence="7">The sequence shown here is derived from an EMBL/GenBank/DDBJ whole genome shotgun (WGS) entry which is preliminary data.</text>
</comment>
<keyword evidence="4" id="KW-0520">NAD</keyword>
<dbReference type="Pfam" id="PF05221">
    <property type="entry name" value="AdoHcyase"/>
    <property type="match status" value="2"/>
</dbReference>
<evidence type="ECO:0000256" key="4">
    <source>
        <dbReference type="ARBA" id="ARBA00023027"/>
    </source>
</evidence>
<dbReference type="Proteomes" id="UP000291289">
    <property type="component" value="Unassembled WGS sequence"/>
</dbReference>
<dbReference type="SUPFAM" id="SSF51735">
    <property type="entry name" value="NAD(P)-binding Rossmann-fold domains"/>
    <property type="match status" value="1"/>
</dbReference>
<dbReference type="EMBL" id="RXLP01000002">
    <property type="protein sequence ID" value="TCD54927.1"/>
    <property type="molecule type" value="Genomic_DNA"/>
</dbReference>
<dbReference type="GO" id="GO:0006730">
    <property type="term" value="P:one-carbon metabolic process"/>
    <property type="evidence" value="ECO:0007669"/>
    <property type="project" value="UniProtKB-KW"/>
</dbReference>
<dbReference type="InterPro" id="IPR015878">
    <property type="entry name" value="Ado_hCys_hydrolase_NAD-bd"/>
</dbReference>
<dbReference type="EC" id="3.3.1.1" evidence="7"/>
<dbReference type="SUPFAM" id="SSF52283">
    <property type="entry name" value="Formate/glycerate dehydrogenase catalytic domain-like"/>
    <property type="match status" value="1"/>
</dbReference>
<comment type="similarity">
    <text evidence="2">Belongs to the adenosylhomocysteinase family.</text>
</comment>
<sequence length="517" mass="56144">MNQIEFSSLVRSISQTTNRSLAGARIWVAPDFQSVRPHNFEEAANEWGMRLFFNDSDRSLCAIELHDTFATVDGEKVTYSHDCLCDSLQSLRTEDKSAAEKINLAYDGMPVVRHITDEYVKSGVLQDERIAVSLIIEPKTAVLLLELQRAGAQVAVYATAAEVHQAVADELKERGIGVYADSQWTPSQEHAAALQLLDDMKPTIIIDDGASFARLAQLERPNLVPAIRGVAEETTSGVRAFEAMEASQALPYPVIASNDSQLKTGFDNVHGTGESCATTFLQIMDDNYPLESGTMAVIGFGPVGRGFARRMRSLGARVVIVEQSATAALKAQYEGFEVMPLSQAALECDCLISATGVYHTIDLPVLQKIEDGTVLGVIGGIANEIALDDLTAITHQDISPAVPLTQLDLGNGKSARLIASADGMNYTVSSGNPIEIMDLSFAVQLNAIRMLIENDGELEHRVIRMNKDIDEQIARSALAARGAEIDESQTLVTDWTKTRFSTSSHSSTKSQEENSHA</sequence>
<protein>
    <submittedName>
        <fullName evidence="7">Adenosylhomocysteinase</fullName>
        <ecNumber evidence="7">3.3.1.1</ecNumber>
    </submittedName>
</protein>
<dbReference type="GO" id="GO:0033353">
    <property type="term" value="P:S-adenosylmethionine cycle"/>
    <property type="evidence" value="ECO:0007669"/>
    <property type="project" value="TreeGrafter"/>
</dbReference>
<dbReference type="InterPro" id="IPR000043">
    <property type="entry name" value="Adenosylhomocysteinase-like"/>
</dbReference>
<keyword evidence="8" id="KW-1185">Reference proteome</keyword>
<evidence type="ECO:0000256" key="2">
    <source>
        <dbReference type="ARBA" id="ARBA00007122"/>
    </source>
</evidence>
<evidence type="ECO:0000256" key="1">
    <source>
        <dbReference type="ARBA" id="ARBA00001911"/>
    </source>
</evidence>
<evidence type="ECO:0000259" key="6">
    <source>
        <dbReference type="SMART" id="SM00997"/>
    </source>
</evidence>
<keyword evidence="7" id="KW-0378">Hydrolase</keyword>
<comment type="cofactor">
    <cofactor evidence="1">
        <name>NAD(+)</name>
        <dbReference type="ChEBI" id="CHEBI:57540"/>
    </cofactor>
</comment>
<dbReference type="InterPro" id="IPR036291">
    <property type="entry name" value="NAD(P)-bd_dom_sf"/>
</dbReference>
<evidence type="ECO:0000313" key="8">
    <source>
        <dbReference type="Proteomes" id="UP000291289"/>
    </source>
</evidence>
<dbReference type="GO" id="GO:0005829">
    <property type="term" value="C:cytosol"/>
    <property type="evidence" value="ECO:0007669"/>
    <property type="project" value="TreeGrafter"/>
</dbReference>
<name>A0A4R0QWT8_9BIFI</name>
<dbReference type="InterPro" id="IPR042172">
    <property type="entry name" value="Adenosylhomocyst_ase-like_sf"/>
</dbReference>
<evidence type="ECO:0000256" key="3">
    <source>
        <dbReference type="ARBA" id="ARBA00022563"/>
    </source>
</evidence>
<keyword evidence="3" id="KW-0554">One-carbon metabolism</keyword>
<reference evidence="7 8" key="1">
    <citation type="submission" date="2018-12" db="EMBL/GenBank/DDBJ databases">
        <title>Alloscrdovia theropitheci sp. nov: a novel taxon from the feces of the bleeding-herat monkey (Theropithecus geleda).</title>
        <authorList>
            <person name="Modesto M."/>
        </authorList>
    </citation>
    <scope>NUCLEOTIDE SEQUENCE [LARGE SCALE GENOMIC DNA]</scope>
    <source>
        <strain evidence="7 8">GLDI4/2</strain>
    </source>
</reference>
<feature type="compositionally biased region" description="Low complexity" evidence="5">
    <location>
        <begin position="498"/>
        <end position="509"/>
    </location>
</feature>
<dbReference type="GO" id="GO:0004013">
    <property type="term" value="F:adenosylhomocysteinase activity"/>
    <property type="evidence" value="ECO:0007669"/>
    <property type="project" value="TreeGrafter"/>
</dbReference>
<accession>A0A4R0QWT8</accession>
<dbReference type="SMART" id="SM00997">
    <property type="entry name" value="AdoHcyase_NAD"/>
    <property type="match status" value="1"/>
</dbReference>
<dbReference type="RefSeq" id="WP_131282986.1">
    <property type="nucleotide sequence ID" value="NZ_RXLP01000002.1"/>
</dbReference>
<dbReference type="AlphaFoldDB" id="A0A4R0QWT8"/>
<dbReference type="PANTHER" id="PTHR23420">
    <property type="entry name" value="ADENOSYLHOMOCYSTEINASE"/>
    <property type="match status" value="1"/>
</dbReference>
<evidence type="ECO:0000256" key="5">
    <source>
        <dbReference type="SAM" id="MobiDB-lite"/>
    </source>
</evidence>
<evidence type="ECO:0000313" key="7">
    <source>
        <dbReference type="EMBL" id="TCD54927.1"/>
    </source>
</evidence>
<feature type="region of interest" description="Disordered" evidence="5">
    <location>
        <begin position="498"/>
        <end position="517"/>
    </location>
</feature>
<dbReference type="Pfam" id="PF00670">
    <property type="entry name" value="AdoHcyase_NAD"/>
    <property type="match status" value="1"/>
</dbReference>
<dbReference type="SMART" id="SM00996">
    <property type="entry name" value="AdoHcyase"/>
    <property type="match status" value="1"/>
</dbReference>
<dbReference type="PANTHER" id="PTHR23420:SF0">
    <property type="entry name" value="ADENOSYLHOMOCYSTEINASE"/>
    <property type="match status" value="1"/>
</dbReference>
<dbReference type="OrthoDB" id="9802717at2"/>